<evidence type="ECO:0000256" key="7">
    <source>
        <dbReference type="ARBA" id="ARBA00023053"/>
    </source>
</evidence>
<feature type="transmembrane region" description="Helical" evidence="11">
    <location>
        <begin position="195"/>
        <end position="215"/>
    </location>
</feature>
<evidence type="ECO:0000256" key="10">
    <source>
        <dbReference type="SAM" id="MobiDB-lite"/>
    </source>
</evidence>
<feature type="transmembrane region" description="Helical" evidence="11">
    <location>
        <begin position="349"/>
        <end position="371"/>
    </location>
</feature>
<protein>
    <recommendedName>
        <fullName evidence="3">Solute carrier family 12 member 9</fullName>
    </recommendedName>
</protein>
<evidence type="ECO:0000256" key="4">
    <source>
        <dbReference type="ARBA" id="ARBA00022448"/>
    </source>
</evidence>
<comment type="subcellular location">
    <subcellularLocation>
        <location evidence="1">Cell membrane</location>
        <topology evidence="1">Multi-pass membrane protein</topology>
    </subcellularLocation>
</comment>
<dbReference type="InterPro" id="IPR004842">
    <property type="entry name" value="SLC12A_fam"/>
</dbReference>
<keyword evidence="4" id="KW-0813">Transport</keyword>
<keyword evidence="5 11" id="KW-0812">Transmembrane</keyword>
<feature type="transmembrane region" description="Helical" evidence="11">
    <location>
        <begin position="274"/>
        <end position="295"/>
    </location>
</feature>
<evidence type="ECO:0000256" key="2">
    <source>
        <dbReference type="ARBA" id="ARBA00010593"/>
    </source>
</evidence>
<feature type="region of interest" description="Disordered" evidence="10">
    <location>
        <begin position="1"/>
        <end position="26"/>
    </location>
</feature>
<evidence type="ECO:0000313" key="14">
    <source>
        <dbReference type="EMBL" id="CAF4069103.1"/>
    </source>
</evidence>
<evidence type="ECO:0000259" key="13">
    <source>
        <dbReference type="Pfam" id="PF08403"/>
    </source>
</evidence>
<keyword evidence="9" id="KW-0739">Sodium transport</keyword>
<dbReference type="PANTHER" id="PTHR11827:SF103">
    <property type="entry name" value="SODIUM CHLORIDE COTRANSPORTER 69, ISOFORM E"/>
    <property type="match status" value="1"/>
</dbReference>
<dbReference type="GO" id="GO:0055078">
    <property type="term" value="P:sodium ion homeostasis"/>
    <property type="evidence" value="ECO:0007669"/>
    <property type="project" value="TreeGrafter"/>
</dbReference>
<evidence type="ECO:0000256" key="3">
    <source>
        <dbReference type="ARBA" id="ARBA00019359"/>
    </source>
</evidence>
<dbReference type="GO" id="GO:1990573">
    <property type="term" value="P:potassium ion import across plasma membrane"/>
    <property type="evidence" value="ECO:0007669"/>
    <property type="project" value="TreeGrafter"/>
</dbReference>
<keyword evidence="9" id="KW-0406">Ion transport</keyword>
<feature type="non-terminal residue" evidence="14">
    <location>
        <position position="1"/>
    </location>
</feature>
<evidence type="ECO:0000256" key="8">
    <source>
        <dbReference type="ARBA" id="ARBA00023136"/>
    </source>
</evidence>
<feature type="domain" description="Amino acid permease N-terminal" evidence="13">
    <location>
        <begin position="116"/>
        <end position="159"/>
    </location>
</feature>
<feature type="transmembrane region" description="Helical" evidence="11">
    <location>
        <begin position="227"/>
        <end position="253"/>
    </location>
</feature>
<dbReference type="Gene3D" id="1.20.1740.10">
    <property type="entry name" value="Amino acid/polyamine transporter I"/>
    <property type="match status" value="1"/>
</dbReference>
<proteinExistence type="inferred from homology"/>
<accession>A0A819SWH7</accession>
<feature type="transmembrane region" description="Helical" evidence="11">
    <location>
        <begin position="324"/>
        <end position="342"/>
    </location>
</feature>
<dbReference type="Pfam" id="PF08403">
    <property type="entry name" value="AA_permease_N"/>
    <property type="match status" value="1"/>
</dbReference>
<dbReference type="GO" id="GO:0055064">
    <property type="term" value="P:chloride ion homeostasis"/>
    <property type="evidence" value="ECO:0007669"/>
    <property type="project" value="TreeGrafter"/>
</dbReference>
<dbReference type="PANTHER" id="PTHR11827">
    <property type="entry name" value="SOLUTE CARRIER FAMILY 12, CATION COTRANSPORTERS"/>
    <property type="match status" value="1"/>
</dbReference>
<evidence type="ECO:0000256" key="1">
    <source>
        <dbReference type="ARBA" id="ARBA00004651"/>
    </source>
</evidence>
<feature type="transmembrane region" description="Helical" evidence="11">
    <location>
        <begin position="437"/>
        <end position="459"/>
    </location>
</feature>
<evidence type="ECO:0000256" key="9">
    <source>
        <dbReference type="ARBA" id="ARBA00023201"/>
    </source>
</evidence>
<dbReference type="GO" id="GO:0005886">
    <property type="term" value="C:plasma membrane"/>
    <property type="evidence" value="ECO:0007669"/>
    <property type="project" value="UniProtKB-SubCell"/>
</dbReference>
<keyword evidence="8 11" id="KW-0472">Membrane</keyword>
<keyword evidence="7" id="KW-0915">Sodium</keyword>
<dbReference type="InterPro" id="IPR013612">
    <property type="entry name" value="AA_permease_N"/>
</dbReference>
<dbReference type="FunFam" id="1.20.1740.10:FF:000013">
    <property type="entry name" value="Solute carrier family 12 member"/>
    <property type="match status" value="1"/>
</dbReference>
<dbReference type="GO" id="GO:0008511">
    <property type="term" value="F:sodium:potassium:chloride symporter activity"/>
    <property type="evidence" value="ECO:0007669"/>
    <property type="project" value="TreeGrafter"/>
</dbReference>
<comment type="similarity">
    <text evidence="2">Belongs to the SLC12A transporter family.</text>
</comment>
<feature type="compositionally biased region" description="Low complexity" evidence="10">
    <location>
        <begin position="9"/>
        <end position="22"/>
    </location>
</feature>
<evidence type="ECO:0000256" key="6">
    <source>
        <dbReference type="ARBA" id="ARBA00022989"/>
    </source>
</evidence>
<evidence type="ECO:0000313" key="15">
    <source>
        <dbReference type="Proteomes" id="UP000663868"/>
    </source>
</evidence>
<dbReference type="EMBL" id="CAJOBB010003995">
    <property type="protein sequence ID" value="CAF4069103.1"/>
    <property type="molecule type" value="Genomic_DNA"/>
</dbReference>
<dbReference type="GO" id="GO:0006884">
    <property type="term" value="P:cell volume homeostasis"/>
    <property type="evidence" value="ECO:0007669"/>
    <property type="project" value="TreeGrafter"/>
</dbReference>
<dbReference type="Proteomes" id="UP000663868">
    <property type="component" value="Unassembled WGS sequence"/>
</dbReference>
<organism evidence="14 15">
    <name type="scientific">Adineta steineri</name>
    <dbReference type="NCBI Taxonomy" id="433720"/>
    <lineage>
        <taxon>Eukaryota</taxon>
        <taxon>Metazoa</taxon>
        <taxon>Spiralia</taxon>
        <taxon>Gnathifera</taxon>
        <taxon>Rotifera</taxon>
        <taxon>Eurotatoria</taxon>
        <taxon>Bdelloidea</taxon>
        <taxon>Adinetida</taxon>
        <taxon>Adinetidae</taxon>
        <taxon>Adineta</taxon>
    </lineage>
</organism>
<gene>
    <name evidence="14" type="ORF">KXQ929_LOCUS32626</name>
</gene>
<keyword evidence="6 11" id="KW-1133">Transmembrane helix</keyword>
<comment type="caution">
    <text evidence="14">The sequence shown here is derived from an EMBL/GenBank/DDBJ whole genome shotgun (WGS) entry which is preliminary data.</text>
</comment>
<dbReference type="AlphaFoldDB" id="A0A819SWH7"/>
<dbReference type="GO" id="GO:0055075">
    <property type="term" value="P:potassium ion homeostasis"/>
    <property type="evidence" value="ECO:0007669"/>
    <property type="project" value="TreeGrafter"/>
</dbReference>
<dbReference type="InterPro" id="IPR004841">
    <property type="entry name" value="AA-permease/SLC12A_dom"/>
</dbReference>
<evidence type="ECO:0000259" key="12">
    <source>
        <dbReference type="Pfam" id="PF00324"/>
    </source>
</evidence>
<sequence>MSNANTSHNEITTEINSNNNTNAGMGRSVSSARFQVAKVSSNDSNTDTSLGKAISIPNSLPSIVQPSSAPTDKKIKILIGDDDSEHSSTASGLVLPINIHNNRMQMEDKDREINPYDTIDALPHVDHYRNLFSITSPGPKSRPTLEALHETSHFSSKLRLGSTIDLNSEMISVVEPRMDQPSQLDIKPRIEVVKFGWIVGVLIRCVLNIFGVMLFLRLSWVTGQAGIALACLIVIISTAVTVITAVSMSAICTNGEVKGGGTYYLISRSLGPEFGGAIGLIFSFANAVAAAMYAVGFAETVRDLLKEHGVKIFGTVVDGNSVNVVRVIGVITMTFILGIALIGMRGETVVQITLLITLSASLLNFFIGSFLPPTPYKRRHGFEGYSWKIIKENFGPRFQDGETFQHVFGVFFPSVTGILAGANISGNLKNPSHSIPLGTNVAIALTSFVYLTFCIVAGCTTRRD</sequence>
<name>A0A819SWH7_9BILA</name>
<feature type="domain" description="Amino acid permease/ SLC12A" evidence="12">
    <location>
        <begin position="200"/>
        <end position="462"/>
    </location>
</feature>
<dbReference type="Pfam" id="PF00324">
    <property type="entry name" value="AA_permease"/>
    <property type="match status" value="1"/>
</dbReference>
<evidence type="ECO:0000256" key="5">
    <source>
        <dbReference type="ARBA" id="ARBA00022692"/>
    </source>
</evidence>
<evidence type="ECO:0000256" key="11">
    <source>
        <dbReference type="SAM" id="Phobius"/>
    </source>
</evidence>
<reference evidence="14" key="1">
    <citation type="submission" date="2021-02" db="EMBL/GenBank/DDBJ databases">
        <authorList>
            <person name="Nowell W R."/>
        </authorList>
    </citation>
    <scope>NUCLEOTIDE SEQUENCE</scope>
</reference>